<dbReference type="OrthoDB" id="201894at2157"/>
<feature type="region of interest" description="Disordered" evidence="1">
    <location>
        <begin position="243"/>
        <end position="265"/>
    </location>
</feature>
<dbReference type="Proteomes" id="UP000011607">
    <property type="component" value="Unassembled WGS sequence"/>
</dbReference>
<protein>
    <submittedName>
        <fullName evidence="2">Uncharacterized protein</fullName>
    </submittedName>
</protein>
<evidence type="ECO:0000313" key="2">
    <source>
        <dbReference type="EMBL" id="EMA35653.1"/>
    </source>
</evidence>
<evidence type="ECO:0000313" key="3">
    <source>
        <dbReference type="Proteomes" id="UP000011607"/>
    </source>
</evidence>
<proteinExistence type="predicted"/>
<dbReference type="STRING" id="1227454.C446_12042"/>
<dbReference type="AlphaFoldDB" id="M0LRC8"/>
<dbReference type="EMBL" id="AOMA01000120">
    <property type="protein sequence ID" value="EMA35653.1"/>
    <property type="molecule type" value="Genomic_DNA"/>
</dbReference>
<feature type="compositionally biased region" description="Acidic residues" evidence="1">
    <location>
        <begin position="247"/>
        <end position="256"/>
    </location>
</feature>
<comment type="caution">
    <text evidence="2">The sequence shown here is derived from an EMBL/GenBank/DDBJ whole genome shotgun (WGS) entry which is preliminary data.</text>
</comment>
<dbReference type="RefSeq" id="WP_006673319.1">
    <property type="nucleotide sequence ID" value="NZ_AOMA01000120.1"/>
</dbReference>
<keyword evidence="3" id="KW-1185">Reference proteome</keyword>
<organism evidence="2 3">
    <name type="scientific">Halobiforma nitratireducens JCM 10879</name>
    <dbReference type="NCBI Taxonomy" id="1227454"/>
    <lineage>
        <taxon>Archaea</taxon>
        <taxon>Methanobacteriati</taxon>
        <taxon>Methanobacteriota</taxon>
        <taxon>Stenosarchaea group</taxon>
        <taxon>Halobacteria</taxon>
        <taxon>Halobacteriales</taxon>
        <taxon>Natrialbaceae</taxon>
        <taxon>Halobiforma</taxon>
    </lineage>
</organism>
<evidence type="ECO:0000256" key="1">
    <source>
        <dbReference type="SAM" id="MobiDB-lite"/>
    </source>
</evidence>
<name>M0LRC8_9EURY</name>
<reference evidence="2 3" key="1">
    <citation type="journal article" date="2014" name="PLoS Genet.">
        <title>Phylogenetically driven sequencing of extremely halophilic archaea reveals strategies for static and dynamic osmo-response.</title>
        <authorList>
            <person name="Becker E.A."/>
            <person name="Seitzer P.M."/>
            <person name="Tritt A."/>
            <person name="Larsen D."/>
            <person name="Krusor M."/>
            <person name="Yao A.I."/>
            <person name="Wu D."/>
            <person name="Madern D."/>
            <person name="Eisen J.A."/>
            <person name="Darling A.E."/>
            <person name="Facciotti M.T."/>
        </authorList>
    </citation>
    <scope>NUCLEOTIDE SEQUENCE [LARGE SCALE GENOMIC DNA]</scope>
    <source>
        <strain evidence="2 3">JCM 10879</strain>
    </source>
</reference>
<accession>M0LRC8</accession>
<gene>
    <name evidence="2" type="ORF">C446_12042</name>
</gene>
<sequence length="265" mass="29020">MDRRYAIVGAVALLALAAGGLLALYTPTAATASSPAEQSELDGSFAVSESITVDESQFVSRESIVDASTDEQRLLISFETVTYDHYWTGDDRQYTQITAASEQELADRLAESGDELRYEYDDEPSAIVESTAGENATGPANHTFPDTLTHSQLEMTAFEATGTTSADGTTLDVHEPRTGWTVVDAGDDDGDRLYVADADGEVRVDDGQLRHANVTLERVDAETWGGYLLERGETSTIRYEYDVTESHEDEDEDEAVQPDWIEKVQ</sequence>